<proteinExistence type="predicted"/>
<organism evidence="1 2">
    <name type="scientific">Spiroplasma tabanidicola</name>
    <dbReference type="NCBI Taxonomy" id="324079"/>
    <lineage>
        <taxon>Bacteria</taxon>
        <taxon>Bacillati</taxon>
        <taxon>Mycoplasmatota</taxon>
        <taxon>Mollicutes</taxon>
        <taxon>Entomoplasmatales</taxon>
        <taxon>Spiroplasmataceae</taxon>
        <taxon>Spiroplasma</taxon>
    </lineage>
</organism>
<protein>
    <submittedName>
        <fullName evidence="1">Uncharacterized protein</fullName>
    </submittedName>
</protein>
<accession>A0A6I6C8G7</accession>
<dbReference type="OrthoDB" id="389411at2"/>
<evidence type="ECO:0000313" key="1">
    <source>
        <dbReference type="EMBL" id="QGS51739.1"/>
    </source>
</evidence>
<name>A0A6I6C8G7_9MOLU</name>
<gene>
    <name evidence="1" type="ORF">STABA_v1c03760</name>
</gene>
<keyword evidence="2" id="KW-1185">Reference proteome</keyword>
<dbReference type="AlphaFoldDB" id="A0A6I6C8G7"/>
<evidence type="ECO:0000313" key="2">
    <source>
        <dbReference type="Proteomes" id="UP000424468"/>
    </source>
</evidence>
<dbReference type="KEGG" id="stab:STABA_v1c03760"/>
<dbReference type="EMBL" id="CP046276">
    <property type="protein sequence ID" value="QGS51739.1"/>
    <property type="molecule type" value="Genomic_DNA"/>
</dbReference>
<dbReference type="Proteomes" id="UP000424468">
    <property type="component" value="Chromosome"/>
</dbReference>
<sequence>MFIRFDEWESFKKDLQLVVAQLESKNDYEVQRYISKNWKNLPICIDVELKKGLIDDKRLGGRNIVVCFDCKKEILALNDETKDEMFYLKIYEEFAKLINLDFKSIIHISQKCKACNEWICGSDFCDCKCFFEENDCEWIIKL</sequence>
<reference evidence="1 2" key="1">
    <citation type="submission" date="2019-11" db="EMBL/GenBank/DDBJ databases">
        <title>Complete genome sequence of Spiroplasma tabanidicola TAUS-1 (DSM 22603).</title>
        <authorList>
            <person name="Huang C.-T."/>
            <person name="Lin Y.-C."/>
            <person name="Kuo C.-H."/>
        </authorList>
    </citation>
    <scope>NUCLEOTIDE SEQUENCE [LARGE SCALE GENOMIC DNA]</scope>
    <source>
        <strain evidence="1 2">TAUS-1</strain>
    </source>
</reference>